<dbReference type="Pfam" id="PF00067">
    <property type="entry name" value="p450"/>
    <property type="match status" value="1"/>
</dbReference>
<dbReference type="InterPro" id="IPR002397">
    <property type="entry name" value="Cyt_P450_B"/>
</dbReference>
<dbReference type="EMBL" id="AOSG01000029">
    <property type="protein sequence ID" value="EOR71725.1"/>
    <property type="molecule type" value="Genomic_DNA"/>
</dbReference>
<evidence type="ECO:0000256" key="2">
    <source>
        <dbReference type="RuleBase" id="RU000461"/>
    </source>
</evidence>
<keyword evidence="2" id="KW-0349">Heme</keyword>
<sequence>MTTLAPSTDLDFYSEEVILNPYDTYRRLRDTAPAVWLERYQVWAVTRYDDVYAALHDHRTFASGYGVALNDPLNEKMKGSALVSDPPYHDHVRGVMGGPLTPRALRKHHDYFQERADALIDHLLELGRFDGVRDFAQIFPLSVVPDLLGWPAEGREHFLDWASAGFQALGPMNERALRDLPTLKGMWEYMAEIVRPGRLAPGSWGAALVEAAEKGEVDKQLLPALIGDYLVPSLDTTVSALSTMLWQLGENPDQWRMVREDPSLIPNVLNESIRYEAPIRALSRYVTEDTEIGGIPLARGSRALMVYASANRDERHWKDPDTFDVTRSNANTHVGFGHGIHGCVGQGLARLEGHSLLNALVRKVARIEVGQPTWRVHNTIRAMTTLPVEFSA</sequence>
<dbReference type="SUPFAM" id="SSF48264">
    <property type="entry name" value="Cytochrome P450"/>
    <property type="match status" value="1"/>
</dbReference>
<comment type="caution">
    <text evidence="3">The sequence shown here is derived from an EMBL/GenBank/DDBJ whole genome shotgun (WGS) entry which is preliminary data.</text>
</comment>
<gene>
    <name evidence="3" type="ORF">TM51_06547</name>
</gene>
<proteinExistence type="inferred from homology"/>
<dbReference type="PROSITE" id="PS00086">
    <property type="entry name" value="CYTOCHROME_P450"/>
    <property type="match status" value="1"/>
</dbReference>
<dbReference type="GO" id="GO:0005506">
    <property type="term" value="F:iron ion binding"/>
    <property type="evidence" value="ECO:0007669"/>
    <property type="project" value="InterPro"/>
</dbReference>
<reference evidence="3 4" key="1">
    <citation type="journal article" date="2013" name="Genome Announc.">
        <title>Draft Genome Sequence of the Lignocellulose Decomposer Thermobifida fusca Strain TM51.</title>
        <authorList>
            <person name="Toth A."/>
            <person name="Barna T."/>
            <person name="Nagy I."/>
            <person name="Horvath B."/>
            <person name="Nagy I."/>
            <person name="Tancsics A."/>
            <person name="Kriszt B."/>
            <person name="Baka E."/>
            <person name="Fekete C."/>
            <person name="Kukolya J."/>
        </authorList>
    </citation>
    <scope>NUCLEOTIDE SEQUENCE [LARGE SCALE GENOMIC DNA]</scope>
    <source>
        <strain evidence="3 4">TM51</strain>
    </source>
</reference>
<dbReference type="GO" id="GO:0020037">
    <property type="term" value="F:heme binding"/>
    <property type="evidence" value="ECO:0007669"/>
    <property type="project" value="InterPro"/>
</dbReference>
<accession>A0A9P2TCA0</accession>
<dbReference type="PROSITE" id="PS00092">
    <property type="entry name" value="N6_MTASE"/>
    <property type="match status" value="1"/>
</dbReference>
<dbReference type="InterPro" id="IPR036396">
    <property type="entry name" value="Cyt_P450_sf"/>
</dbReference>
<dbReference type="PANTHER" id="PTHR46696">
    <property type="entry name" value="P450, PUTATIVE (EUROFUNG)-RELATED"/>
    <property type="match status" value="1"/>
</dbReference>
<dbReference type="RefSeq" id="WP_016188547.1">
    <property type="nucleotide sequence ID" value="NZ_AOSG01000029.1"/>
</dbReference>
<keyword evidence="2" id="KW-0408">Iron</keyword>
<organism evidence="3 4">
    <name type="scientific">Thermobifida fusca TM51</name>
    <dbReference type="NCBI Taxonomy" id="1169414"/>
    <lineage>
        <taxon>Bacteria</taxon>
        <taxon>Bacillati</taxon>
        <taxon>Actinomycetota</taxon>
        <taxon>Actinomycetes</taxon>
        <taxon>Streptosporangiales</taxon>
        <taxon>Nocardiopsidaceae</taxon>
        <taxon>Thermobifida</taxon>
    </lineage>
</organism>
<evidence type="ECO:0000313" key="4">
    <source>
        <dbReference type="Proteomes" id="UP000014184"/>
    </source>
</evidence>
<dbReference type="GO" id="GO:0032259">
    <property type="term" value="P:methylation"/>
    <property type="evidence" value="ECO:0007669"/>
    <property type="project" value="InterPro"/>
</dbReference>
<keyword evidence="4" id="KW-1185">Reference proteome</keyword>
<protein>
    <submittedName>
        <fullName evidence="3">Cytochrome P450</fullName>
    </submittedName>
</protein>
<dbReference type="PRINTS" id="PR00359">
    <property type="entry name" value="BP450"/>
</dbReference>
<dbReference type="AlphaFoldDB" id="A0A9P2TCA0"/>
<dbReference type="Proteomes" id="UP000014184">
    <property type="component" value="Unassembled WGS sequence"/>
</dbReference>
<dbReference type="GO" id="GO:0016705">
    <property type="term" value="F:oxidoreductase activity, acting on paired donors, with incorporation or reduction of molecular oxygen"/>
    <property type="evidence" value="ECO:0007669"/>
    <property type="project" value="InterPro"/>
</dbReference>
<keyword evidence="2" id="KW-0503">Monooxygenase</keyword>
<dbReference type="GO" id="GO:0008168">
    <property type="term" value="F:methyltransferase activity"/>
    <property type="evidence" value="ECO:0007669"/>
    <property type="project" value="InterPro"/>
</dbReference>
<dbReference type="CDD" id="cd11037">
    <property type="entry name" value="CYP199A2-like"/>
    <property type="match status" value="1"/>
</dbReference>
<dbReference type="GO" id="GO:0004497">
    <property type="term" value="F:monooxygenase activity"/>
    <property type="evidence" value="ECO:0007669"/>
    <property type="project" value="UniProtKB-KW"/>
</dbReference>
<dbReference type="GO" id="GO:0003676">
    <property type="term" value="F:nucleic acid binding"/>
    <property type="evidence" value="ECO:0007669"/>
    <property type="project" value="InterPro"/>
</dbReference>
<comment type="similarity">
    <text evidence="1 2">Belongs to the cytochrome P450 family.</text>
</comment>
<keyword evidence="2" id="KW-0560">Oxidoreductase</keyword>
<dbReference type="InterPro" id="IPR017972">
    <property type="entry name" value="Cyt_P450_CS"/>
</dbReference>
<dbReference type="InterPro" id="IPR001128">
    <property type="entry name" value="Cyt_P450"/>
</dbReference>
<name>A0A9P2TCA0_THEFU</name>
<dbReference type="InterPro" id="IPR002052">
    <property type="entry name" value="DNA_methylase_N6_adenine_CS"/>
</dbReference>
<evidence type="ECO:0000313" key="3">
    <source>
        <dbReference type="EMBL" id="EOR71725.1"/>
    </source>
</evidence>
<dbReference type="Gene3D" id="1.10.630.10">
    <property type="entry name" value="Cytochrome P450"/>
    <property type="match status" value="1"/>
</dbReference>
<dbReference type="PANTHER" id="PTHR46696:SF1">
    <property type="entry name" value="CYTOCHROME P450 YJIB-RELATED"/>
    <property type="match status" value="1"/>
</dbReference>
<evidence type="ECO:0000256" key="1">
    <source>
        <dbReference type="ARBA" id="ARBA00010617"/>
    </source>
</evidence>
<keyword evidence="2" id="KW-0479">Metal-binding</keyword>